<keyword evidence="1" id="KW-0805">Transcription regulation</keyword>
<evidence type="ECO:0000259" key="4">
    <source>
        <dbReference type="PROSITE" id="PS50949"/>
    </source>
</evidence>
<gene>
    <name evidence="5" type="ORF">SAMN02910377_00228</name>
</gene>
<dbReference type="PANTHER" id="PTHR38445:SF6">
    <property type="entry name" value="GNTR-FAMILY TRANSCRIPTIONAL REGULATOR"/>
    <property type="match status" value="1"/>
</dbReference>
<sequence>MQFDSKTPIYLQVINSIKMDIVNERIKCGEKLPSSRELAVKYTINPNTAARVYQELEREGVCYTKRGMGTFVTDDVNIIKACRQEMAQDALNLFLKSIMELGITNEEAIEMIRSRKDEM</sequence>
<protein>
    <submittedName>
        <fullName evidence="5">DNA-binding transcriptional regulator YhcF, GntR family</fullName>
    </submittedName>
</protein>
<dbReference type="GO" id="GO:0003700">
    <property type="term" value="F:DNA-binding transcription factor activity"/>
    <property type="evidence" value="ECO:0007669"/>
    <property type="project" value="InterPro"/>
</dbReference>
<dbReference type="EMBL" id="FNZX01000003">
    <property type="protein sequence ID" value="SEK19202.1"/>
    <property type="molecule type" value="Genomic_DNA"/>
</dbReference>
<keyword evidence="6" id="KW-1185">Reference proteome</keyword>
<evidence type="ECO:0000313" key="5">
    <source>
        <dbReference type="EMBL" id="SEK19202.1"/>
    </source>
</evidence>
<dbReference type="PROSITE" id="PS50949">
    <property type="entry name" value="HTH_GNTR"/>
    <property type="match status" value="1"/>
</dbReference>
<evidence type="ECO:0000256" key="3">
    <source>
        <dbReference type="ARBA" id="ARBA00023163"/>
    </source>
</evidence>
<dbReference type="RefSeq" id="WP_074788734.1">
    <property type="nucleotide sequence ID" value="NZ_FNZX01000003.1"/>
</dbReference>
<dbReference type="SMART" id="SM00345">
    <property type="entry name" value="HTH_GNTR"/>
    <property type="match status" value="1"/>
</dbReference>
<dbReference type="SUPFAM" id="SSF46785">
    <property type="entry name" value="Winged helix' DNA-binding domain"/>
    <property type="match status" value="1"/>
</dbReference>
<dbReference type="CDD" id="cd07377">
    <property type="entry name" value="WHTH_GntR"/>
    <property type="match status" value="1"/>
</dbReference>
<dbReference type="InterPro" id="IPR036388">
    <property type="entry name" value="WH-like_DNA-bd_sf"/>
</dbReference>
<dbReference type="Gene3D" id="1.10.10.10">
    <property type="entry name" value="Winged helix-like DNA-binding domain superfamily/Winged helix DNA-binding domain"/>
    <property type="match status" value="1"/>
</dbReference>
<dbReference type="GO" id="GO:0003677">
    <property type="term" value="F:DNA binding"/>
    <property type="evidence" value="ECO:0007669"/>
    <property type="project" value="UniProtKB-KW"/>
</dbReference>
<feature type="domain" description="HTH gntR-type" evidence="4">
    <location>
        <begin position="7"/>
        <end position="75"/>
    </location>
</feature>
<dbReference type="AlphaFoldDB" id="A0A1H7F4H8"/>
<keyword evidence="3" id="KW-0804">Transcription</keyword>
<evidence type="ECO:0000256" key="2">
    <source>
        <dbReference type="ARBA" id="ARBA00023125"/>
    </source>
</evidence>
<organism evidence="5 6">
    <name type="scientific">Pseudobutyrivibrio ruminis</name>
    <dbReference type="NCBI Taxonomy" id="46206"/>
    <lineage>
        <taxon>Bacteria</taxon>
        <taxon>Bacillati</taxon>
        <taxon>Bacillota</taxon>
        <taxon>Clostridia</taxon>
        <taxon>Lachnospirales</taxon>
        <taxon>Lachnospiraceae</taxon>
        <taxon>Pseudobutyrivibrio</taxon>
    </lineage>
</organism>
<dbReference type="Pfam" id="PF00392">
    <property type="entry name" value="GntR"/>
    <property type="match status" value="1"/>
</dbReference>
<reference evidence="6" key="1">
    <citation type="submission" date="2016-10" db="EMBL/GenBank/DDBJ databases">
        <authorList>
            <person name="Varghese N."/>
        </authorList>
    </citation>
    <scope>NUCLEOTIDE SEQUENCE [LARGE SCALE GENOMIC DNA]</scope>
    <source>
        <strain evidence="6">ACV-9</strain>
    </source>
</reference>
<proteinExistence type="predicted"/>
<dbReference type="InterPro" id="IPR000524">
    <property type="entry name" value="Tscrpt_reg_HTH_GntR"/>
</dbReference>
<keyword evidence="2 5" id="KW-0238">DNA-binding</keyword>
<dbReference type="PANTHER" id="PTHR38445">
    <property type="entry name" value="HTH-TYPE TRANSCRIPTIONAL REPRESSOR YTRA"/>
    <property type="match status" value="1"/>
</dbReference>
<name>A0A1H7F4H8_9FIRM</name>
<dbReference type="Proteomes" id="UP000182321">
    <property type="component" value="Unassembled WGS sequence"/>
</dbReference>
<evidence type="ECO:0000313" key="6">
    <source>
        <dbReference type="Proteomes" id="UP000182321"/>
    </source>
</evidence>
<accession>A0A1H7F4H8</accession>
<dbReference type="InterPro" id="IPR036390">
    <property type="entry name" value="WH_DNA-bd_sf"/>
</dbReference>
<evidence type="ECO:0000256" key="1">
    <source>
        <dbReference type="ARBA" id="ARBA00023015"/>
    </source>
</evidence>